<reference evidence="1" key="2">
    <citation type="submission" date="2011-02" db="EMBL/GenBank/DDBJ databases">
        <authorList>
            <person name="MacLean D."/>
        </authorList>
    </citation>
    <scope>NUCLEOTIDE SEQUENCE</scope>
</reference>
<gene>
    <name evidence="1" type="primary">AlNc14C197G8582</name>
    <name evidence="1" type="ORF">ALNC14_096530</name>
</gene>
<dbReference type="EMBL" id="FR824242">
    <property type="protein sequence ID" value="CCA23509.1"/>
    <property type="molecule type" value="Genomic_DNA"/>
</dbReference>
<protein>
    <submittedName>
        <fullName evidence="1">AlNc14C197G8582 protein</fullName>
    </submittedName>
</protein>
<organism evidence="1">
    <name type="scientific">Albugo laibachii Nc14</name>
    <dbReference type="NCBI Taxonomy" id="890382"/>
    <lineage>
        <taxon>Eukaryota</taxon>
        <taxon>Sar</taxon>
        <taxon>Stramenopiles</taxon>
        <taxon>Oomycota</taxon>
        <taxon>Peronosporomycetes</taxon>
        <taxon>Albuginales</taxon>
        <taxon>Albuginaceae</taxon>
        <taxon>Albugo</taxon>
    </lineage>
</organism>
<evidence type="ECO:0000313" key="1">
    <source>
        <dbReference type="EMBL" id="CCA23509.1"/>
    </source>
</evidence>
<name>F0WQA1_9STRA</name>
<dbReference type="HOGENOM" id="CLU_1716604_0_0_1"/>
<reference evidence="1" key="1">
    <citation type="journal article" date="2011" name="PLoS Biol.">
        <title>Gene gain and loss during evolution of obligate parasitism in the white rust pathogen of Arabidopsis thaliana.</title>
        <authorList>
            <person name="Kemen E."/>
            <person name="Gardiner A."/>
            <person name="Schultz-Larsen T."/>
            <person name="Kemen A.C."/>
            <person name="Balmuth A.L."/>
            <person name="Robert-Seilaniantz A."/>
            <person name="Bailey K."/>
            <person name="Holub E."/>
            <person name="Studholme D.J."/>
            <person name="Maclean D."/>
            <person name="Jones J.D."/>
        </authorList>
    </citation>
    <scope>NUCLEOTIDE SEQUENCE</scope>
</reference>
<accession>F0WQA1</accession>
<proteinExistence type="predicted"/>
<dbReference type="AlphaFoldDB" id="F0WQA1"/>
<sequence length="153" mass="16489">MSLNGPYDGDTVAREQVPPQNAALRRGHIGMAEEYEGKDASVAVGNGEECSLLRGLMGQLDRLEESQSTIQGQLSGEARVNKIALDAQMSPGEVLNLFASGLGRGPRMHIDALSGKPSPDKAGRTAAHQRHFVHQQPGYGLPRSKLQHLTLWP</sequence>